<dbReference type="Gene3D" id="3.40.50.150">
    <property type="entry name" value="Vaccinia Virus protein VP39"/>
    <property type="match status" value="1"/>
</dbReference>
<dbReference type="Proteomes" id="UP001597115">
    <property type="component" value="Unassembled WGS sequence"/>
</dbReference>
<dbReference type="SUPFAM" id="SSF53335">
    <property type="entry name" value="S-adenosyl-L-methionine-dependent methyltransferases"/>
    <property type="match status" value="1"/>
</dbReference>
<evidence type="ECO:0000313" key="3">
    <source>
        <dbReference type="Proteomes" id="UP001597115"/>
    </source>
</evidence>
<keyword evidence="2" id="KW-0489">Methyltransferase</keyword>
<evidence type="ECO:0000313" key="2">
    <source>
        <dbReference type="EMBL" id="MFD1611360.1"/>
    </source>
</evidence>
<organism evidence="2 3">
    <name type="scientific">Sphingomonas tabacisoli</name>
    <dbReference type="NCBI Taxonomy" id="2249466"/>
    <lineage>
        <taxon>Bacteria</taxon>
        <taxon>Pseudomonadati</taxon>
        <taxon>Pseudomonadota</taxon>
        <taxon>Alphaproteobacteria</taxon>
        <taxon>Sphingomonadales</taxon>
        <taxon>Sphingomonadaceae</taxon>
        <taxon>Sphingomonas</taxon>
    </lineage>
</organism>
<dbReference type="InterPro" id="IPR000780">
    <property type="entry name" value="CheR_MeTrfase"/>
</dbReference>
<keyword evidence="2" id="KW-0808">Transferase</keyword>
<accession>A0ABW4I2N1</accession>
<dbReference type="PANTHER" id="PTHR24422">
    <property type="entry name" value="CHEMOTAXIS PROTEIN METHYLTRANSFERASE"/>
    <property type="match status" value="1"/>
</dbReference>
<protein>
    <submittedName>
        <fullName evidence="2">CheR family methyltransferase</fullName>
    </submittedName>
</protein>
<dbReference type="SMART" id="SM00138">
    <property type="entry name" value="MeTrc"/>
    <property type="match status" value="1"/>
</dbReference>
<dbReference type="PROSITE" id="PS50123">
    <property type="entry name" value="CHER"/>
    <property type="match status" value="1"/>
</dbReference>
<dbReference type="PRINTS" id="PR00996">
    <property type="entry name" value="CHERMTFRASE"/>
</dbReference>
<dbReference type="RefSeq" id="WP_380887901.1">
    <property type="nucleotide sequence ID" value="NZ_JBHUDY010000001.1"/>
</dbReference>
<sequence>MSIGRDALGYLADLLEARTGQQIGPNRLWRIDTVLKSLIRERGIANLDALVAELQSARDSSLGSEVVEALLNNETFFFRDAQAFELIRNGALETLRQARAAQRRLRIWCAGCSTGQEAYSLAIMFAESRAKWDGWTIDITATDVSEAAIQKARGGFYSQFEIQRGLPVSSMLRWFDQVGNDWRVKRELARYLRFRRHNLLMAQTGTFDLILCRNVLLYFNAERRREAFDRLASSLAPDGYLMLGAGETVIGQTDAFVSAPELRGLYRKAARAKLKAA</sequence>
<dbReference type="GO" id="GO:0032259">
    <property type="term" value="P:methylation"/>
    <property type="evidence" value="ECO:0007669"/>
    <property type="project" value="UniProtKB-KW"/>
</dbReference>
<keyword evidence="3" id="KW-1185">Reference proteome</keyword>
<feature type="domain" description="CheR-type methyltransferase" evidence="1">
    <location>
        <begin position="1"/>
        <end position="256"/>
    </location>
</feature>
<dbReference type="GO" id="GO:0008168">
    <property type="term" value="F:methyltransferase activity"/>
    <property type="evidence" value="ECO:0007669"/>
    <property type="project" value="UniProtKB-KW"/>
</dbReference>
<comment type="caution">
    <text evidence="2">The sequence shown here is derived from an EMBL/GenBank/DDBJ whole genome shotgun (WGS) entry which is preliminary data.</text>
</comment>
<proteinExistence type="predicted"/>
<dbReference type="InterPro" id="IPR050903">
    <property type="entry name" value="Bact_Chemotaxis_MeTrfase"/>
</dbReference>
<dbReference type="InterPro" id="IPR029063">
    <property type="entry name" value="SAM-dependent_MTases_sf"/>
</dbReference>
<evidence type="ECO:0000259" key="1">
    <source>
        <dbReference type="PROSITE" id="PS50123"/>
    </source>
</evidence>
<dbReference type="Pfam" id="PF01739">
    <property type="entry name" value="CheR"/>
    <property type="match status" value="1"/>
</dbReference>
<dbReference type="PANTHER" id="PTHR24422:SF21">
    <property type="entry name" value="CHEMOTAXIS PROTEIN METHYLTRANSFERASE 1"/>
    <property type="match status" value="1"/>
</dbReference>
<reference evidence="3" key="1">
    <citation type="journal article" date="2019" name="Int. J. Syst. Evol. Microbiol.">
        <title>The Global Catalogue of Microorganisms (GCM) 10K type strain sequencing project: providing services to taxonomists for standard genome sequencing and annotation.</title>
        <authorList>
            <consortium name="The Broad Institute Genomics Platform"/>
            <consortium name="The Broad Institute Genome Sequencing Center for Infectious Disease"/>
            <person name="Wu L."/>
            <person name="Ma J."/>
        </authorList>
    </citation>
    <scope>NUCLEOTIDE SEQUENCE [LARGE SCALE GENOMIC DNA]</scope>
    <source>
        <strain evidence="3">CGMCC 1.16275</strain>
    </source>
</reference>
<dbReference type="InterPro" id="IPR022642">
    <property type="entry name" value="CheR_C"/>
</dbReference>
<gene>
    <name evidence="2" type="ORF">ACFSCW_06040</name>
</gene>
<dbReference type="EMBL" id="JBHUDY010000001">
    <property type="protein sequence ID" value="MFD1611360.1"/>
    <property type="molecule type" value="Genomic_DNA"/>
</dbReference>
<name>A0ABW4I2N1_9SPHN</name>